<dbReference type="Pfam" id="PF00849">
    <property type="entry name" value="PseudoU_synth_2"/>
    <property type="match status" value="1"/>
</dbReference>
<gene>
    <name evidence="5" type="ORF">BJY26_001686</name>
</gene>
<dbReference type="AlphaFoldDB" id="A0A7Z0AC85"/>
<comment type="catalytic activity">
    <reaction evidence="1">
        <text>a uridine in RNA = a pseudouridine in RNA</text>
        <dbReference type="Rhea" id="RHEA:48348"/>
        <dbReference type="Rhea" id="RHEA-COMP:12068"/>
        <dbReference type="Rhea" id="RHEA-COMP:12069"/>
        <dbReference type="ChEBI" id="CHEBI:65314"/>
        <dbReference type="ChEBI" id="CHEBI:65315"/>
    </reaction>
</comment>
<dbReference type="SUPFAM" id="SSF55120">
    <property type="entry name" value="Pseudouridine synthase"/>
    <property type="match status" value="1"/>
</dbReference>
<dbReference type="Proteomes" id="UP000539111">
    <property type="component" value="Unassembled WGS sequence"/>
</dbReference>
<evidence type="ECO:0000256" key="1">
    <source>
        <dbReference type="ARBA" id="ARBA00000073"/>
    </source>
</evidence>
<evidence type="ECO:0000256" key="2">
    <source>
        <dbReference type="ARBA" id="ARBA00031870"/>
    </source>
</evidence>
<name>A0A7Z0AC85_9MICO</name>
<dbReference type="PANTHER" id="PTHR21600:SF84">
    <property type="entry name" value="PSEUDOURIDINE SYNTHASE RSUA_RLUA-LIKE DOMAIN-CONTAINING PROTEIN"/>
    <property type="match status" value="1"/>
</dbReference>
<dbReference type="RefSeq" id="WP_179427305.1">
    <property type="nucleotide sequence ID" value="NZ_JACBZP010000001.1"/>
</dbReference>
<keyword evidence="5" id="KW-0413">Isomerase</keyword>
<evidence type="ECO:0000313" key="6">
    <source>
        <dbReference type="Proteomes" id="UP000539111"/>
    </source>
</evidence>
<evidence type="ECO:0000256" key="3">
    <source>
        <dbReference type="ARBA" id="ARBA00033164"/>
    </source>
</evidence>
<dbReference type="PANTHER" id="PTHR21600">
    <property type="entry name" value="MITOCHONDRIAL RNA PSEUDOURIDINE SYNTHASE"/>
    <property type="match status" value="1"/>
</dbReference>
<dbReference type="InterPro" id="IPR006224">
    <property type="entry name" value="PsdUridine_synth_RluA-like_CS"/>
</dbReference>
<dbReference type="GO" id="GO:0140098">
    <property type="term" value="F:catalytic activity, acting on RNA"/>
    <property type="evidence" value="ECO:0007669"/>
    <property type="project" value="UniProtKB-ARBA"/>
</dbReference>
<dbReference type="GO" id="GO:0000455">
    <property type="term" value="P:enzyme-directed rRNA pseudouridine synthesis"/>
    <property type="evidence" value="ECO:0007669"/>
    <property type="project" value="TreeGrafter"/>
</dbReference>
<feature type="domain" description="Pseudouridine synthase RsuA/RluA-like" evidence="4">
    <location>
        <begin position="95"/>
        <end position="241"/>
    </location>
</feature>
<evidence type="ECO:0000313" key="5">
    <source>
        <dbReference type="EMBL" id="NYI67380.1"/>
    </source>
</evidence>
<keyword evidence="6" id="KW-1185">Reference proteome</keyword>
<proteinExistence type="predicted"/>
<sequence length="298" mass="33122">MTRPPLPVRDGLNPSRITMPDGGHWHTVADYLTHRFGVADVRRKIDAGEIVDAGGGPVTHSTTYSSGAVVYLYRDPPDEAEVPFAIELIHRDETLVVADKPHFLASTPRGAHVVQTALVRLRRTLGNPDLSPAHRLDRLTAGVLLFTARPDARAAYQLLFERREVSKTYEAIAPVNTDLTFPFVHRSRLVKQDGILAAFEVPGAPNAETEIELVESAGGLGRFLLRPRTGKTHQLRAHMNALGMPIIGDDFYPEMAPRAIDDYSQPLQLLARTLEFDDPFTGRARRFDSRRRLVAWPG</sequence>
<dbReference type="GO" id="GO:0003723">
    <property type="term" value="F:RNA binding"/>
    <property type="evidence" value="ECO:0007669"/>
    <property type="project" value="InterPro"/>
</dbReference>
<reference evidence="5 6" key="1">
    <citation type="submission" date="2020-07" db="EMBL/GenBank/DDBJ databases">
        <title>Sequencing the genomes of 1000 actinobacteria strains.</title>
        <authorList>
            <person name="Klenk H.-P."/>
        </authorList>
    </citation>
    <scope>NUCLEOTIDE SEQUENCE [LARGE SCALE GENOMIC DNA]</scope>
    <source>
        <strain evidence="5 6">DSM 26341</strain>
    </source>
</reference>
<dbReference type="InterPro" id="IPR020103">
    <property type="entry name" value="PsdUridine_synth_cat_dom_sf"/>
</dbReference>
<dbReference type="Gene3D" id="3.30.2350.10">
    <property type="entry name" value="Pseudouridine synthase"/>
    <property type="match status" value="1"/>
</dbReference>
<protein>
    <recommendedName>
        <fullName evidence="2">RNA pseudouridylate synthase</fullName>
    </recommendedName>
    <alternativeName>
        <fullName evidence="3">RNA-uridine isomerase</fullName>
    </alternativeName>
</protein>
<dbReference type="PROSITE" id="PS01129">
    <property type="entry name" value="PSI_RLU"/>
    <property type="match status" value="1"/>
</dbReference>
<comment type="caution">
    <text evidence="5">The sequence shown here is derived from an EMBL/GenBank/DDBJ whole genome shotgun (WGS) entry which is preliminary data.</text>
</comment>
<dbReference type="EMBL" id="JACBZP010000001">
    <property type="protein sequence ID" value="NYI67380.1"/>
    <property type="molecule type" value="Genomic_DNA"/>
</dbReference>
<organism evidence="5 6">
    <name type="scientific">Spelaeicoccus albus</name>
    <dbReference type="NCBI Taxonomy" id="1280376"/>
    <lineage>
        <taxon>Bacteria</taxon>
        <taxon>Bacillati</taxon>
        <taxon>Actinomycetota</taxon>
        <taxon>Actinomycetes</taxon>
        <taxon>Micrococcales</taxon>
        <taxon>Brevibacteriaceae</taxon>
        <taxon>Spelaeicoccus</taxon>
    </lineage>
</organism>
<dbReference type="InterPro" id="IPR006145">
    <property type="entry name" value="PsdUridine_synth_RsuA/RluA"/>
</dbReference>
<dbReference type="InterPro" id="IPR050188">
    <property type="entry name" value="RluA_PseudoU_synthase"/>
</dbReference>
<dbReference type="GO" id="GO:0009982">
    <property type="term" value="F:pseudouridine synthase activity"/>
    <property type="evidence" value="ECO:0007669"/>
    <property type="project" value="InterPro"/>
</dbReference>
<evidence type="ECO:0000259" key="4">
    <source>
        <dbReference type="Pfam" id="PF00849"/>
    </source>
</evidence>
<accession>A0A7Z0AC85</accession>